<sequence length="199" mass="21310">MAPQKTRIVDGEIIREDDVPTAQRLGSPRQSERATMHVPETPHMSQPSRHAGAGQAAFNFSAAPVAMHREPQEESFFGMPGLKIFGAHFQSKHLVALLAATLFLGWKGFGLGMIVWVAYKLLLRGGAAPAAALQGPQGPAQLPAFLQQYMQQPPAGQREYRSETGPVGRQQAGPGQGQGSRWAGRGQGHKLGTAPSQSQ</sequence>
<evidence type="ECO:0000256" key="1">
    <source>
        <dbReference type="SAM" id="MobiDB-lite"/>
    </source>
</evidence>
<dbReference type="Proteomes" id="UP001314263">
    <property type="component" value="Unassembled WGS sequence"/>
</dbReference>
<keyword evidence="2" id="KW-0812">Transmembrane</keyword>
<name>A0AAV1I8I4_9CHLO</name>
<gene>
    <name evidence="3" type="ORF">CVIRNUC_006702</name>
</gene>
<organism evidence="3 4">
    <name type="scientific">Coccomyxa viridis</name>
    <dbReference type="NCBI Taxonomy" id="1274662"/>
    <lineage>
        <taxon>Eukaryota</taxon>
        <taxon>Viridiplantae</taxon>
        <taxon>Chlorophyta</taxon>
        <taxon>core chlorophytes</taxon>
        <taxon>Trebouxiophyceae</taxon>
        <taxon>Trebouxiophyceae incertae sedis</taxon>
        <taxon>Coccomyxaceae</taxon>
        <taxon>Coccomyxa</taxon>
    </lineage>
</organism>
<dbReference type="EMBL" id="CAUYUE010000008">
    <property type="protein sequence ID" value="CAK0783503.1"/>
    <property type="molecule type" value="Genomic_DNA"/>
</dbReference>
<evidence type="ECO:0000313" key="3">
    <source>
        <dbReference type="EMBL" id="CAK0783503.1"/>
    </source>
</evidence>
<dbReference type="AlphaFoldDB" id="A0AAV1I8I4"/>
<protein>
    <submittedName>
        <fullName evidence="3">Uncharacterized protein</fullName>
    </submittedName>
</protein>
<proteinExistence type="predicted"/>
<feature type="transmembrane region" description="Helical" evidence="2">
    <location>
        <begin position="94"/>
        <end position="119"/>
    </location>
</feature>
<evidence type="ECO:0000313" key="4">
    <source>
        <dbReference type="Proteomes" id="UP001314263"/>
    </source>
</evidence>
<keyword evidence="4" id="KW-1185">Reference proteome</keyword>
<keyword evidence="2" id="KW-1133">Transmembrane helix</keyword>
<accession>A0AAV1I8I4</accession>
<evidence type="ECO:0000256" key="2">
    <source>
        <dbReference type="SAM" id="Phobius"/>
    </source>
</evidence>
<reference evidence="3 4" key="1">
    <citation type="submission" date="2023-10" db="EMBL/GenBank/DDBJ databases">
        <authorList>
            <person name="Maclean D."/>
            <person name="Macfadyen A."/>
        </authorList>
    </citation>
    <scope>NUCLEOTIDE SEQUENCE [LARGE SCALE GENOMIC DNA]</scope>
</reference>
<feature type="region of interest" description="Disordered" evidence="1">
    <location>
        <begin position="153"/>
        <end position="199"/>
    </location>
</feature>
<comment type="caution">
    <text evidence="3">The sequence shown here is derived from an EMBL/GenBank/DDBJ whole genome shotgun (WGS) entry which is preliminary data.</text>
</comment>
<feature type="region of interest" description="Disordered" evidence="1">
    <location>
        <begin position="16"/>
        <end position="53"/>
    </location>
</feature>
<keyword evidence="2" id="KW-0472">Membrane</keyword>